<organism evidence="1 2">
    <name type="scientific">Portunus trituberculatus</name>
    <name type="common">Swimming crab</name>
    <name type="synonym">Neptunus trituberculatus</name>
    <dbReference type="NCBI Taxonomy" id="210409"/>
    <lineage>
        <taxon>Eukaryota</taxon>
        <taxon>Metazoa</taxon>
        <taxon>Ecdysozoa</taxon>
        <taxon>Arthropoda</taxon>
        <taxon>Crustacea</taxon>
        <taxon>Multicrustacea</taxon>
        <taxon>Malacostraca</taxon>
        <taxon>Eumalacostraca</taxon>
        <taxon>Eucarida</taxon>
        <taxon>Decapoda</taxon>
        <taxon>Pleocyemata</taxon>
        <taxon>Brachyura</taxon>
        <taxon>Eubrachyura</taxon>
        <taxon>Portunoidea</taxon>
        <taxon>Portunidae</taxon>
        <taxon>Portuninae</taxon>
        <taxon>Portunus</taxon>
    </lineage>
</organism>
<dbReference type="Proteomes" id="UP000324222">
    <property type="component" value="Unassembled WGS sequence"/>
</dbReference>
<accession>A0A5B7FHN0</accession>
<proteinExistence type="predicted"/>
<comment type="caution">
    <text evidence="1">The sequence shown here is derived from an EMBL/GenBank/DDBJ whole genome shotgun (WGS) entry which is preliminary data.</text>
</comment>
<protein>
    <submittedName>
        <fullName evidence="1">Uncharacterized protein</fullName>
    </submittedName>
</protein>
<keyword evidence="2" id="KW-1185">Reference proteome</keyword>
<reference evidence="1 2" key="1">
    <citation type="submission" date="2019-05" db="EMBL/GenBank/DDBJ databases">
        <title>Another draft genome of Portunus trituberculatus and its Hox gene families provides insights of decapod evolution.</title>
        <authorList>
            <person name="Jeong J.-H."/>
            <person name="Song I."/>
            <person name="Kim S."/>
            <person name="Choi T."/>
            <person name="Kim D."/>
            <person name="Ryu S."/>
            <person name="Kim W."/>
        </authorList>
    </citation>
    <scope>NUCLEOTIDE SEQUENCE [LARGE SCALE GENOMIC DNA]</scope>
    <source>
        <tissue evidence="1">Muscle</tissue>
    </source>
</reference>
<name>A0A5B7FHN0_PORTR</name>
<evidence type="ECO:0000313" key="1">
    <source>
        <dbReference type="EMBL" id="MPC44438.1"/>
    </source>
</evidence>
<evidence type="ECO:0000313" key="2">
    <source>
        <dbReference type="Proteomes" id="UP000324222"/>
    </source>
</evidence>
<dbReference type="EMBL" id="VSRR010006285">
    <property type="protein sequence ID" value="MPC44438.1"/>
    <property type="molecule type" value="Genomic_DNA"/>
</dbReference>
<dbReference type="AlphaFoldDB" id="A0A5B7FHN0"/>
<gene>
    <name evidence="1" type="ORF">E2C01_038111</name>
</gene>
<sequence length="70" mass="7183">MEGVPLSSTQCHLPPPSATCPPACHHISIVSSGRGVPGVLFIPGAELCLAAPLVYAAPDRCEVLSVVYIS</sequence>